<dbReference type="InterPro" id="IPR012187">
    <property type="entry name" value="Disulphide_bond_form_BdbC"/>
</dbReference>
<keyword evidence="5" id="KW-0249">Electron transport</keyword>
<evidence type="ECO:0000313" key="14">
    <source>
        <dbReference type="Proteomes" id="UP000829401"/>
    </source>
</evidence>
<feature type="transmembrane region" description="Helical" evidence="12">
    <location>
        <begin position="103"/>
        <end position="126"/>
    </location>
</feature>
<evidence type="ECO:0000256" key="1">
    <source>
        <dbReference type="ARBA" id="ARBA00004141"/>
    </source>
</evidence>
<evidence type="ECO:0000256" key="12">
    <source>
        <dbReference type="SAM" id="Phobius"/>
    </source>
</evidence>
<dbReference type="Proteomes" id="UP000829401">
    <property type="component" value="Chromosome"/>
</dbReference>
<dbReference type="PANTHER" id="PTHR43469">
    <property type="entry name" value="DISULFIDE FORMATION PROTEIN-RELATED"/>
    <property type="match status" value="1"/>
</dbReference>
<dbReference type="OrthoDB" id="158402at2"/>
<proteinExistence type="inferred from homology"/>
<keyword evidence="10" id="KW-0143">Chaperone</keyword>
<evidence type="ECO:0000256" key="11">
    <source>
        <dbReference type="ARBA" id="ARBA00023284"/>
    </source>
</evidence>
<dbReference type="KEGG" id="aaco:K1I37_02380"/>
<reference evidence="14" key="1">
    <citation type="journal article" date="2022" name="G3 (Bethesda)">
        <title>Unveiling the complete genome sequence of Alicyclobacillus acidoterrestris DSM 3922T, a taint-producing strain.</title>
        <authorList>
            <person name="Leonardo I.C."/>
            <person name="Barreto Crespo M.T."/>
            <person name="Gaspar F.B."/>
        </authorList>
    </citation>
    <scope>NUCLEOTIDE SEQUENCE [LARGE SCALE GENOMIC DNA]</scope>
    <source>
        <strain evidence="14">DSM 3922</strain>
    </source>
</reference>
<dbReference type="GO" id="GO:0016020">
    <property type="term" value="C:membrane"/>
    <property type="evidence" value="ECO:0007669"/>
    <property type="project" value="UniProtKB-SubCell"/>
</dbReference>
<keyword evidence="3" id="KW-0813">Transport</keyword>
<dbReference type="InterPro" id="IPR003752">
    <property type="entry name" value="DiS_bond_form_DsbB/BdbC"/>
</dbReference>
<evidence type="ECO:0000256" key="10">
    <source>
        <dbReference type="ARBA" id="ARBA00023186"/>
    </source>
</evidence>
<dbReference type="EMBL" id="CP080467">
    <property type="protein sequence ID" value="UNO49419.1"/>
    <property type="molecule type" value="Genomic_DNA"/>
</dbReference>
<sequence length="147" mass="16872">MKLSMEKEELLITVISLISTTISLYWSLVLGWIPCDFCWYERICMYPIVLIGVVNILQKRNSFMYTVPLSVIGMVLSCYHYLIQITPNLYSGCTSFVSCSIPQFKILGFATPPLFSFIAFAVMFIIKIKSIGTLFKNEKLLVVFQRK</sequence>
<dbReference type="GO" id="GO:0006457">
    <property type="term" value="P:protein folding"/>
    <property type="evidence" value="ECO:0007669"/>
    <property type="project" value="InterPro"/>
</dbReference>
<gene>
    <name evidence="13" type="ORF">K1I37_02380</name>
</gene>
<dbReference type="GO" id="GO:0015035">
    <property type="term" value="F:protein-disulfide reductase activity"/>
    <property type="evidence" value="ECO:0007669"/>
    <property type="project" value="InterPro"/>
</dbReference>
<dbReference type="PANTHER" id="PTHR43469:SF1">
    <property type="entry name" value="SPBETA PROPHAGE-DERIVED DISULFIDE BOND FORMATION PROTEIN B"/>
    <property type="match status" value="1"/>
</dbReference>
<keyword evidence="8 12" id="KW-0472">Membrane</keyword>
<evidence type="ECO:0000256" key="7">
    <source>
        <dbReference type="ARBA" id="ARBA00023002"/>
    </source>
</evidence>
<name>A0A9E7CR84_ALIAG</name>
<evidence type="ECO:0000256" key="9">
    <source>
        <dbReference type="ARBA" id="ARBA00023157"/>
    </source>
</evidence>
<dbReference type="Gene3D" id="1.20.1550.10">
    <property type="entry name" value="DsbB-like"/>
    <property type="match status" value="1"/>
</dbReference>
<dbReference type="AlphaFoldDB" id="A0A9E7CR84"/>
<accession>A0A9E7CR84</accession>
<dbReference type="RefSeq" id="WP_081653995.1">
    <property type="nucleotide sequence ID" value="NZ_AURB01000090.1"/>
</dbReference>
<evidence type="ECO:0000256" key="5">
    <source>
        <dbReference type="ARBA" id="ARBA00022982"/>
    </source>
</evidence>
<comment type="subcellular location">
    <subcellularLocation>
        <location evidence="1">Membrane</location>
        <topology evidence="1">Multi-pass membrane protein</topology>
    </subcellularLocation>
</comment>
<keyword evidence="14" id="KW-1185">Reference proteome</keyword>
<evidence type="ECO:0000256" key="2">
    <source>
        <dbReference type="ARBA" id="ARBA00007602"/>
    </source>
</evidence>
<dbReference type="InterPro" id="IPR023380">
    <property type="entry name" value="DsbB-like_sf"/>
</dbReference>
<evidence type="ECO:0000256" key="3">
    <source>
        <dbReference type="ARBA" id="ARBA00022448"/>
    </source>
</evidence>
<keyword evidence="7" id="KW-0560">Oxidoreductase</keyword>
<protein>
    <submittedName>
        <fullName evidence="13">Disulfide bond formation protein B</fullName>
    </submittedName>
</protein>
<keyword evidence="9" id="KW-1015">Disulfide bond</keyword>
<evidence type="ECO:0000256" key="4">
    <source>
        <dbReference type="ARBA" id="ARBA00022692"/>
    </source>
</evidence>
<feature type="transmembrane region" description="Helical" evidence="12">
    <location>
        <begin position="12"/>
        <end position="33"/>
    </location>
</feature>
<organism evidence="13 14">
    <name type="scientific">Alicyclobacillus acidoterrestris (strain ATCC 49025 / DSM 3922 / CIP 106132 / NCIMB 13137 / GD3B)</name>
    <dbReference type="NCBI Taxonomy" id="1356854"/>
    <lineage>
        <taxon>Bacteria</taxon>
        <taxon>Bacillati</taxon>
        <taxon>Bacillota</taxon>
        <taxon>Bacilli</taxon>
        <taxon>Bacillales</taxon>
        <taxon>Alicyclobacillaceae</taxon>
        <taxon>Alicyclobacillus</taxon>
    </lineage>
</organism>
<evidence type="ECO:0000256" key="8">
    <source>
        <dbReference type="ARBA" id="ARBA00023136"/>
    </source>
</evidence>
<evidence type="ECO:0000313" key="13">
    <source>
        <dbReference type="EMBL" id="UNO49419.1"/>
    </source>
</evidence>
<evidence type="ECO:0000256" key="6">
    <source>
        <dbReference type="ARBA" id="ARBA00022989"/>
    </source>
</evidence>
<keyword evidence="6 12" id="KW-1133">Transmembrane helix</keyword>
<dbReference type="SUPFAM" id="SSF158442">
    <property type="entry name" value="DsbB-like"/>
    <property type="match status" value="1"/>
</dbReference>
<dbReference type="Pfam" id="PF02600">
    <property type="entry name" value="DsbB"/>
    <property type="match status" value="1"/>
</dbReference>
<keyword evidence="4 12" id="KW-0812">Transmembrane</keyword>
<comment type="similarity">
    <text evidence="2">Belongs to the DsbB family. BdbC subfamily.</text>
</comment>
<feature type="transmembrane region" description="Helical" evidence="12">
    <location>
        <begin position="64"/>
        <end position="83"/>
    </location>
</feature>
<keyword evidence="11" id="KW-0676">Redox-active center</keyword>
<feature type="transmembrane region" description="Helical" evidence="12">
    <location>
        <begin position="39"/>
        <end position="57"/>
    </location>
</feature>